<dbReference type="InterPro" id="IPR029062">
    <property type="entry name" value="Class_I_gatase-like"/>
</dbReference>
<gene>
    <name evidence="2" type="ORF">BET03_04200</name>
</gene>
<dbReference type="AlphaFoldDB" id="A0A419SZB4"/>
<comment type="caution">
    <text evidence="2">The sequence shown here is derived from an EMBL/GenBank/DDBJ whole genome shotgun (WGS) entry which is preliminary data.</text>
</comment>
<dbReference type="RefSeq" id="WP_120169999.1">
    <property type="nucleotide sequence ID" value="NZ_MCIB01000034.1"/>
</dbReference>
<feature type="transmembrane region" description="Helical" evidence="1">
    <location>
        <begin position="385"/>
        <end position="406"/>
    </location>
</feature>
<reference evidence="2 3" key="1">
    <citation type="submission" date="2016-08" db="EMBL/GenBank/DDBJ databases">
        <title>Novel Firmicutes and Novel Genomes.</title>
        <authorList>
            <person name="Poppleton D.I."/>
            <person name="Gribaldo S."/>
        </authorList>
    </citation>
    <scope>NUCLEOTIDE SEQUENCE [LARGE SCALE GENOMIC DNA]</scope>
    <source>
        <strain evidence="2 3">CTT3</strain>
    </source>
</reference>
<dbReference type="Gene3D" id="3.40.50.880">
    <property type="match status" value="1"/>
</dbReference>
<evidence type="ECO:0000313" key="2">
    <source>
        <dbReference type="EMBL" id="RKD30546.1"/>
    </source>
</evidence>
<feature type="transmembrane region" description="Helical" evidence="1">
    <location>
        <begin position="358"/>
        <end position="378"/>
    </location>
</feature>
<keyword evidence="1" id="KW-1133">Transmembrane helix</keyword>
<dbReference type="OrthoDB" id="137965at2"/>
<accession>A0A419SZB4</accession>
<protein>
    <submittedName>
        <fullName evidence="2">Uncharacterized protein</fullName>
    </submittedName>
</protein>
<sequence length="788" mass="90847">MSIYKKVAKIIVIAFIFLTFTNIFCNTSHAIEDFEVKVSIGFNGYYKLGKVIPLKVEVKNNYKDIDGKVQVFFRTPRGNDSLYTFYSKKLNISKGTTKEINMNVLLNEHYIYNLLKVRIIDNDGQFLWEDEVNVGPLKVMDTGAIGIISDDYDSLRYFSNLYYKIMNGEKRFYYILNLNNLLPENTYMLESFDVLVINNYNTEKFSTNQVLAIKNWVKRGGTLIIGTGPNYQQTLKGLESIQDIDVLERDKTNRFFNYKSEIPLEIAKLKIDGAKKQNNELIYKKKIGKGNIIVTAFDLGLKPFTEFNRRNEVMNNIVNESIGIKNLIKYESKGPTSIYNTEYLVGYVPKDRLPSFKLVIGIISIFIIMVGPLNYIILKRLDKREFGWVTVPIIVLVFSSLIYFWGTSTQFRASIVNSVNVINVKPDADIAEIESTIGIMPFKKGDIDVSLSDDIYISHDNNMYRYQSANLQDGDIILENYQGKENHLVFRESGLWDVKTISLKKFINLNNGIQQDITFSEDRLIGTIKNLTDMDVEDAVLIYGDSFEKIGDIKKGATKNINVQLTGTKSQINKIKSYHYLITKLYPYNGTQQGNQDNKIDIRTKRRILEQYYETKRNDMEDIMIIGWNTKPLIKEIKVNGAYANRNVKSLVVIPVEVKYEKGQEVKIPYGMLEPKIVDVTNLTYDDRMKQFFGEGEVVLSYKLNTDIKLNKMTIDLGSANITRNENVYVYNYKTDKWDKYDSRMIVIDSENKEVYYNNSEGTKVTIAIDGRKDRILIPEFSVEGVVR</sequence>
<organism evidence="2 3">
    <name type="scientific">Thermohalobacter berrensis</name>
    <dbReference type="NCBI Taxonomy" id="99594"/>
    <lineage>
        <taxon>Bacteria</taxon>
        <taxon>Bacillati</taxon>
        <taxon>Bacillota</taxon>
        <taxon>Tissierellia</taxon>
        <taxon>Tissierellales</taxon>
        <taxon>Thermohalobacteraceae</taxon>
        <taxon>Thermohalobacter</taxon>
    </lineage>
</organism>
<dbReference type="SUPFAM" id="SSF52317">
    <property type="entry name" value="Class I glutamine amidotransferase-like"/>
    <property type="match status" value="1"/>
</dbReference>
<evidence type="ECO:0000256" key="1">
    <source>
        <dbReference type="SAM" id="Phobius"/>
    </source>
</evidence>
<dbReference type="EMBL" id="MCIB01000034">
    <property type="protein sequence ID" value="RKD30546.1"/>
    <property type="molecule type" value="Genomic_DNA"/>
</dbReference>
<name>A0A419SZB4_9FIRM</name>
<proteinExistence type="predicted"/>
<evidence type="ECO:0000313" key="3">
    <source>
        <dbReference type="Proteomes" id="UP000284177"/>
    </source>
</evidence>
<keyword evidence="1" id="KW-0812">Transmembrane</keyword>
<dbReference type="Proteomes" id="UP000284177">
    <property type="component" value="Unassembled WGS sequence"/>
</dbReference>
<keyword evidence="3" id="KW-1185">Reference proteome</keyword>
<keyword evidence="1" id="KW-0472">Membrane</keyword>